<organism evidence="3 4">
    <name type="scientific">Humisphaera borealis</name>
    <dbReference type="NCBI Taxonomy" id="2807512"/>
    <lineage>
        <taxon>Bacteria</taxon>
        <taxon>Pseudomonadati</taxon>
        <taxon>Planctomycetota</taxon>
        <taxon>Phycisphaerae</taxon>
        <taxon>Tepidisphaerales</taxon>
        <taxon>Tepidisphaeraceae</taxon>
        <taxon>Humisphaera</taxon>
    </lineage>
</organism>
<dbReference type="RefSeq" id="WP_206290610.1">
    <property type="nucleotide sequence ID" value="NZ_CP063458.1"/>
</dbReference>
<dbReference type="EMBL" id="CP063458">
    <property type="protein sequence ID" value="QOV87701.1"/>
    <property type="molecule type" value="Genomic_DNA"/>
</dbReference>
<dbReference type="InterPro" id="IPR051532">
    <property type="entry name" value="Ester_Hydrolysis_Enzymes"/>
</dbReference>
<feature type="signal peptide" evidence="1">
    <location>
        <begin position="1"/>
        <end position="25"/>
    </location>
</feature>
<keyword evidence="4" id="KW-1185">Reference proteome</keyword>
<name>A0A7M2WSC7_9BACT</name>
<dbReference type="Gene3D" id="3.40.50.1110">
    <property type="entry name" value="SGNH hydrolase"/>
    <property type="match status" value="1"/>
</dbReference>
<keyword evidence="1" id="KW-0732">Signal</keyword>
<proteinExistence type="predicted"/>
<feature type="domain" description="SGNH hydrolase-type esterase" evidence="2">
    <location>
        <begin position="84"/>
        <end position="232"/>
    </location>
</feature>
<gene>
    <name evidence="3" type="ORF">IPV69_15560</name>
</gene>
<feature type="chain" id="PRO_5034192070" description="SGNH hydrolase-type esterase domain-containing protein" evidence="1">
    <location>
        <begin position="26"/>
        <end position="242"/>
    </location>
</feature>
<dbReference type="Proteomes" id="UP000593765">
    <property type="component" value="Chromosome"/>
</dbReference>
<dbReference type="GO" id="GO:0004622">
    <property type="term" value="F:phosphatidylcholine lysophospholipase activity"/>
    <property type="evidence" value="ECO:0007669"/>
    <property type="project" value="TreeGrafter"/>
</dbReference>
<dbReference type="Pfam" id="PF13472">
    <property type="entry name" value="Lipase_GDSL_2"/>
    <property type="match status" value="1"/>
</dbReference>
<evidence type="ECO:0000313" key="4">
    <source>
        <dbReference type="Proteomes" id="UP000593765"/>
    </source>
</evidence>
<dbReference type="KEGG" id="hbs:IPV69_15560"/>
<dbReference type="InterPro" id="IPR013830">
    <property type="entry name" value="SGNH_hydro"/>
</dbReference>
<evidence type="ECO:0000259" key="2">
    <source>
        <dbReference type="Pfam" id="PF13472"/>
    </source>
</evidence>
<dbReference type="AlphaFoldDB" id="A0A7M2WSC7"/>
<protein>
    <recommendedName>
        <fullName evidence="2">SGNH hydrolase-type esterase domain-containing protein</fullName>
    </recommendedName>
</protein>
<evidence type="ECO:0000256" key="1">
    <source>
        <dbReference type="SAM" id="SignalP"/>
    </source>
</evidence>
<accession>A0A7M2WSC7</accession>
<evidence type="ECO:0000313" key="3">
    <source>
        <dbReference type="EMBL" id="QOV87701.1"/>
    </source>
</evidence>
<reference evidence="3 4" key="1">
    <citation type="submission" date="2020-10" db="EMBL/GenBank/DDBJ databases">
        <title>Wide distribution of Phycisphaera-like planctomycetes from WD2101 soil group in peatlands and genome analysis of the first cultivated representative.</title>
        <authorList>
            <person name="Dedysh S.N."/>
            <person name="Beletsky A.V."/>
            <person name="Ivanova A."/>
            <person name="Kulichevskaya I.S."/>
            <person name="Suzina N.E."/>
            <person name="Philippov D.A."/>
            <person name="Rakitin A.L."/>
            <person name="Mardanov A.V."/>
            <person name="Ravin N.V."/>
        </authorList>
    </citation>
    <scope>NUCLEOTIDE SEQUENCE [LARGE SCALE GENOMIC DNA]</scope>
    <source>
        <strain evidence="3 4">M1803</strain>
    </source>
</reference>
<dbReference type="SUPFAM" id="SSF52266">
    <property type="entry name" value="SGNH hydrolase"/>
    <property type="match status" value="1"/>
</dbReference>
<dbReference type="InterPro" id="IPR036514">
    <property type="entry name" value="SGNH_hydro_sf"/>
</dbReference>
<sequence>MNRRDFLRSGVLLSSLLAVVLPLSAADAPATAKPSAKPANQAKPPAGPARFEKDIAAYEATDKMSPPPQGAVLFYGASSIRLWKTLKEDFPGVDVFNRAFGGSQISDCIHFAPRVVLPYKPRLIVFQAAGNDINAGKSPEQVLADYKQFVALLRADLPKVRIAFMGIGPSPARWSQREKQQQANALVKAYVATDPLQSYIDIWEAHLGPDGAPVEALFVSDKLHPSAEGYKIRVALTKPYVK</sequence>
<dbReference type="PANTHER" id="PTHR30383:SF5">
    <property type="entry name" value="SGNH HYDROLASE-TYPE ESTERASE DOMAIN-CONTAINING PROTEIN"/>
    <property type="match status" value="1"/>
</dbReference>
<dbReference type="PANTHER" id="PTHR30383">
    <property type="entry name" value="THIOESTERASE 1/PROTEASE 1/LYSOPHOSPHOLIPASE L1"/>
    <property type="match status" value="1"/>
</dbReference>